<keyword evidence="1" id="KW-0472">Membrane</keyword>
<keyword evidence="1" id="KW-1133">Transmembrane helix</keyword>
<feature type="transmembrane region" description="Helical" evidence="1">
    <location>
        <begin position="68"/>
        <end position="86"/>
    </location>
</feature>
<evidence type="ECO:0000313" key="2">
    <source>
        <dbReference type="EMBL" id="WVX50347.1"/>
    </source>
</evidence>
<keyword evidence="1" id="KW-0812">Transmembrane</keyword>
<protein>
    <recommendedName>
        <fullName evidence="4">EamA domain-containing protein</fullName>
    </recommendedName>
</protein>
<feature type="transmembrane region" description="Helical" evidence="1">
    <location>
        <begin position="37"/>
        <end position="56"/>
    </location>
</feature>
<name>A0ABZ2BW97_9RHOB</name>
<keyword evidence="3" id="KW-1185">Reference proteome</keyword>
<dbReference type="RefSeq" id="WP_187431022.1">
    <property type="nucleotide sequence ID" value="NZ_CP143423.1"/>
</dbReference>
<evidence type="ECO:0000256" key="1">
    <source>
        <dbReference type="SAM" id="Phobius"/>
    </source>
</evidence>
<dbReference type="EMBL" id="CP143423">
    <property type="protein sequence ID" value="WVX50347.1"/>
    <property type="molecule type" value="Genomic_DNA"/>
</dbReference>
<evidence type="ECO:0000313" key="3">
    <source>
        <dbReference type="Proteomes" id="UP001318682"/>
    </source>
</evidence>
<reference evidence="2 3" key="1">
    <citation type="submission" date="2015-07" db="EMBL/GenBank/DDBJ databases">
        <authorList>
            <person name="Voget S."/>
            <person name="Dogs M."/>
            <person name="Brinkhoff T.H."/>
            <person name="Daniel R."/>
        </authorList>
    </citation>
    <scope>NUCLEOTIDE SEQUENCE [LARGE SCALE GENOMIC DNA]</scope>
    <source>
        <strain evidence="2 3">B14</strain>
    </source>
</reference>
<dbReference type="SUPFAM" id="SSF103481">
    <property type="entry name" value="Multidrug resistance efflux transporter EmrE"/>
    <property type="match status" value="1"/>
</dbReference>
<proteinExistence type="predicted"/>
<evidence type="ECO:0008006" key="4">
    <source>
        <dbReference type="Google" id="ProtNLM"/>
    </source>
</evidence>
<accession>A0ABZ2BW97</accession>
<gene>
    <name evidence="2" type="ORF">ROLI_034440</name>
</gene>
<dbReference type="Proteomes" id="UP001318682">
    <property type="component" value="Chromosome"/>
</dbReference>
<reference evidence="3" key="2">
    <citation type="submission" date="2024-01" db="EMBL/GenBank/DDBJ databases">
        <title>Roseobacter fucihabitans sp. nov., isolated from the brown alga Fucus spiralis.</title>
        <authorList>
            <person name="Hahnke S."/>
            <person name="Berger M."/>
            <person name="Schlingloff A."/>
            <person name="Athale I."/>
            <person name="Neumann-Schaal M."/>
            <person name="Adenaya A."/>
            <person name="Poehlein A."/>
            <person name="Daniel R."/>
            <person name="Pertersen J."/>
            <person name="Brinkhoff T."/>
        </authorList>
    </citation>
    <scope>NUCLEOTIDE SEQUENCE [LARGE SCALE GENOMIC DNA]</scope>
    <source>
        <strain evidence="3">B14</strain>
    </source>
</reference>
<feature type="transmembrane region" description="Helical" evidence="1">
    <location>
        <begin position="5"/>
        <end position="25"/>
    </location>
</feature>
<sequence>MSQIIFGYAFALFTAFTVIIGDMAIKWAADGGHAVTSNYVLLGVALYGGSAVLWFFAMHHITLAQAGVAYSMLTLIALAVLGAVYFGETLAFREYAGIGCALLSMVLMTRLS</sequence>
<organism evidence="2 3">
    <name type="scientific">Roseobacter fucihabitans</name>
    <dbReference type="NCBI Taxonomy" id="1537242"/>
    <lineage>
        <taxon>Bacteria</taxon>
        <taxon>Pseudomonadati</taxon>
        <taxon>Pseudomonadota</taxon>
        <taxon>Alphaproteobacteria</taxon>
        <taxon>Rhodobacterales</taxon>
        <taxon>Roseobacteraceae</taxon>
        <taxon>Roseobacter</taxon>
    </lineage>
</organism>
<dbReference type="InterPro" id="IPR037185">
    <property type="entry name" value="EmrE-like"/>
</dbReference>
<dbReference type="Gene3D" id="1.10.3730.20">
    <property type="match status" value="1"/>
</dbReference>